<gene>
    <name evidence="2" type="ORF">A0J61_00863</name>
</gene>
<proteinExistence type="predicted"/>
<dbReference type="Proteomes" id="UP000093000">
    <property type="component" value="Unassembled WGS sequence"/>
</dbReference>
<evidence type="ECO:0000313" key="3">
    <source>
        <dbReference type="Proteomes" id="UP000093000"/>
    </source>
</evidence>
<dbReference type="STRING" id="101091.A0A1C7NPX9"/>
<protein>
    <submittedName>
        <fullName evidence="2">Uncharacterized protein</fullName>
    </submittedName>
</protein>
<feature type="chain" id="PRO_5008889821" evidence="1">
    <location>
        <begin position="17"/>
        <end position="165"/>
    </location>
</feature>
<dbReference type="AlphaFoldDB" id="A0A1C7NPX9"/>
<sequence>MQYTLLFAFFVAVCSALPAYVKRDPTYSIQLNSETAFCSFLPPNAGDDVGATEDDGIPFCTNSTLGGQVFPDGFIKTAHYVSTDSYVQVTGTMDGSKYSLSTTDGGGQYDNKDIHGVSCNGYKYWVNMLEPDTNLFCIRCCQDQSDCNLGASTYGCERVVPGDYS</sequence>
<organism evidence="2 3">
    <name type="scientific">Choanephora cucurbitarum</name>
    <dbReference type="NCBI Taxonomy" id="101091"/>
    <lineage>
        <taxon>Eukaryota</taxon>
        <taxon>Fungi</taxon>
        <taxon>Fungi incertae sedis</taxon>
        <taxon>Mucoromycota</taxon>
        <taxon>Mucoromycotina</taxon>
        <taxon>Mucoromycetes</taxon>
        <taxon>Mucorales</taxon>
        <taxon>Mucorineae</taxon>
        <taxon>Choanephoraceae</taxon>
        <taxon>Choanephoroideae</taxon>
        <taxon>Choanephora</taxon>
    </lineage>
</organism>
<accession>A0A1C7NPX9</accession>
<dbReference type="OrthoDB" id="3044029at2759"/>
<evidence type="ECO:0000313" key="2">
    <source>
        <dbReference type="EMBL" id="OBZ91098.1"/>
    </source>
</evidence>
<evidence type="ECO:0000256" key="1">
    <source>
        <dbReference type="SAM" id="SignalP"/>
    </source>
</evidence>
<feature type="signal peptide" evidence="1">
    <location>
        <begin position="1"/>
        <end position="16"/>
    </location>
</feature>
<keyword evidence="3" id="KW-1185">Reference proteome</keyword>
<dbReference type="InParanoid" id="A0A1C7NPX9"/>
<comment type="caution">
    <text evidence="2">The sequence shown here is derived from an EMBL/GenBank/DDBJ whole genome shotgun (WGS) entry which is preliminary data.</text>
</comment>
<reference evidence="2 3" key="1">
    <citation type="submission" date="2016-03" db="EMBL/GenBank/DDBJ databases">
        <title>Choanephora cucurbitarum.</title>
        <authorList>
            <person name="Min B."/>
            <person name="Park H."/>
            <person name="Park J.-H."/>
            <person name="Shin H.-D."/>
            <person name="Choi I.-G."/>
        </authorList>
    </citation>
    <scope>NUCLEOTIDE SEQUENCE [LARGE SCALE GENOMIC DNA]</scope>
    <source>
        <strain evidence="2 3">KUS-F28377</strain>
    </source>
</reference>
<keyword evidence="1" id="KW-0732">Signal</keyword>
<dbReference type="EMBL" id="LUGH01000022">
    <property type="protein sequence ID" value="OBZ91098.1"/>
    <property type="molecule type" value="Genomic_DNA"/>
</dbReference>
<name>A0A1C7NPX9_9FUNG</name>